<feature type="region of interest" description="Disordered" evidence="9">
    <location>
        <begin position="473"/>
        <end position="506"/>
    </location>
</feature>
<dbReference type="EC" id="2.7.11.1" evidence="1"/>
<keyword evidence="2" id="KW-0723">Serine/threonine-protein kinase</keyword>
<dbReference type="GO" id="GO:0005524">
    <property type="term" value="F:ATP binding"/>
    <property type="evidence" value="ECO:0007669"/>
    <property type="project" value="UniProtKB-KW"/>
</dbReference>
<dbReference type="SMART" id="SM00220">
    <property type="entry name" value="S_TKc"/>
    <property type="match status" value="1"/>
</dbReference>
<dbReference type="Gene3D" id="1.10.510.10">
    <property type="entry name" value="Transferase(Phosphotransferase) domain 1"/>
    <property type="match status" value="1"/>
</dbReference>
<dbReference type="PROSITE" id="PS00108">
    <property type="entry name" value="PROTEIN_KINASE_ST"/>
    <property type="match status" value="1"/>
</dbReference>
<dbReference type="GO" id="GO:0004674">
    <property type="term" value="F:protein serine/threonine kinase activity"/>
    <property type="evidence" value="ECO:0007669"/>
    <property type="project" value="UniProtKB-KW"/>
</dbReference>
<evidence type="ECO:0000256" key="3">
    <source>
        <dbReference type="ARBA" id="ARBA00022679"/>
    </source>
</evidence>
<dbReference type="Pfam" id="PF12202">
    <property type="entry name" value="OSR1_C"/>
    <property type="match status" value="1"/>
</dbReference>
<accession>A0AAW1QQ19</accession>
<dbReference type="Gene3D" id="3.10.20.90">
    <property type="entry name" value="Phosphatidylinositol 3-kinase Catalytic Subunit, Chain A, domain 1"/>
    <property type="match status" value="1"/>
</dbReference>
<evidence type="ECO:0000256" key="8">
    <source>
        <dbReference type="ARBA" id="ARBA00048679"/>
    </source>
</evidence>
<feature type="region of interest" description="Disordered" evidence="9">
    <location>
        <begin position="617"/>
        <end position="654"/>
    </location>
</feature>
<keyword evidence="4" id="KW-0547">Nucleotide-binding</keyword>
<evidence type="ECO:0000256" key="9">
    <source>
        <dbReference type="SAM" id="MobiDB-lite"/>
    </source>
</evidence>
<keyword evidence="3" id="KW-0808">Transferase</keyword>
<evidence type="ECO:0000313" key="12">
    <source>
        <dbReference type="Proteomes" id="UP001489004"/>
    </source>
</evidence>
<evidence type="ECO:0000259" key="10">
    <source>
        <dbReference type="PROSITE" id="PS50011"/>
    </source>
</evidence>
<dbReference type="PANTHER" id="PTHR13902">
    <property type="entry name" value="SERINE/THREONINE-PROTEIN KINASE WNK WITH NO LYSINE -RELATED"/>
    <property type="match status" value="1"/>
</dbReference>
<evidence type="ECO:0000256" key="7">
    <source>
        <dbReference type="ARBA" id="ARBA00047899"/>
    </source>
</evidence>
<organism evidence="11 12">
    <name type="scientific">[Myrmecia] bisecta</name>
    <dbReference type="NCBI Taxonomy" id="41462"/>
    <lineage>
        <taxon>Eukaryota</taxon>
        <taxon>Viridiplantae</taxon>
        <taxon>Chlorophyta</taxon>
        <taxon>core chlorophytes</taxon>
        <taxon>Trebouxiophyceae</taxon>
        <taxon>Trebouxiales</taxon>
        <taxon>Trebouxiaceae</taxon>
        <taxon>Myrmecia</taxon>
    </lineage>
</organism>
<keyword evidence="6" id="KW-0067">ATP-binding</keyword>
<evidence type="ECO:0000313" key="11">
    <source>
        <dbReference type="EMBL" id="KAK9823221.1"/>
    </source>
</evidence>
<dbReference type="AlphaFoldDB" id="A0AAW1QQ19"/>
<dbReference type="CDD" id="cd13983">
    <property type="entry name" value="STKc_WNK"/>
    <property type="match status" value="1"/>
</dbReference>
<feature type="compositionally biased region" description="Low complexity" evidence="9">
    <location>
        <begin position="1"/>
        <end position="19"/>
    </location>
</feature>
<comment type="catalytic activity">
    <reaction evidence="7">
        <text>L-threonyl-[protein] + ATP = O-phospho-L-threonyl-[protein] + ADP + H(+)</text>
        <dbReference type="Rhea" id="RHEA:46608"/>
        <dbReference type="Rhea" id="RHEA-COMP:11060"/>
        <dbReference type="Rhea" id="RHEA-COMP:11605"/>
        <dbReference type="ChEBI" id="CHEBI:15378"/>
        <dbReference type="ChEBI" id="CHEBI:30013"/>
        <dbReference type="ChEBI" id="CHEBI:30616"/>
        <dbReference type="ChEBI" id="CHEBI:61977"/>
        <dbReference type="ChEBI" id="CHEBI:456216"/>
        <dbReference type="EC" id="2.7.11.1"/>
    </reaction>
</comment>
<dbReference type="InterPro" id="IPR024678">
    <property type="entry name" value="Kinase_OSR1/WNK_CCT"/>
</dbReference>
<evidence type="ECO:0000256" key="1">
    <source>
        <dbReference type="ARBA" id="ARBA00012513"/>
    </source>
</evidence>
<feature type="domain" description="Protein kinase" evidence="10">
    <location>
        <begin position="44"/>
        <end position="302"/>
    </location>
</feature>
<reference evidence="11 12" key="1">
    <citation type="journal article" date="2024" name="Nat. Commun.">
        <title>Phylogenomics reveals the evolutionary origins of lichenization in chlorophyte algae.</title>
        <authorList>
            <person name="Puginier C."/>
            <person name="Libourel C."/>
            <person name="Otte J."/>
            <person name="Skaloud P."/>
            <person name="Haon M."/>
            <person name="Grisel S."/>
            <person name="Petersen M."/>
            <person name="Berrin J.G."/>
            <person name="Delaux P.M."/>
            <person name="Dal Grande F."/>
            <person name="Keller J."/>
        </authorList>
    </citation>
    <scope>NUCLEOTIDE SEQUENCE [LARGE SCALE GENOMIC DNA]</scope>
    <source>
        <strain evidence="11 12">SAG 2043</strain>
    </source>
</reference>
<name>A0AAW1QQ19_9CHLO</name>
<feature type="region of interest" description="Disordered" evidence="9">
    <location>
        <begin position="1"/>
        <end position="40"/>
    </location>
</feature>
<dbReference type="SUPFAM" id="SSF56112">
    <property type="entry name" value="Protein kinase-like (PK-like)"/>
    <property type="match status" value="1"/>
</dbReference>
<gene>
    <name evidence="11" type="ORF">WJX72_001156</name>
</gene>
<comment type="caution">
    <text evidence="11">The sequence shown here is derived from an EMBL/GenBank/DDBJ whole genome shotgun (WGS) entry which is preliminary data.</text>
</comment>
<dbReference type="FunFam" id="3.30.200.20:FF:000075">
    <property type="entry name" value="Probable serine/threonine-protein kinase WNK1"/>
    <property type="match status" value="1"/>
</dbReference>
<evidence type="ECO:0000256" key="2">
    <source>
        <dbReference type="ARBA" id="ARBA00022527"/>
    </source>
</evidence>
<dbReference type="InterPro" id="IPR050588">
    <property type="entry name" value="WNK_Ser-Thr_kinase"/>
</dbReference>
<dbReference type="FunFam" id="1.10.510.10:FF:001565">
    <property type="entry name" value="WNK protein kinase"/>
    <property type="match status" value="1"/>
</dbReference>
<sequence>MESSSEVQASSSKEAAQPAAEPPDEHEEAPESRVVETDPSGRYSRFEQILGRGAFKTVYKGFDEEEGIEVAWNQVRVSELVSSKEERDRLFAEIRVLKQLKHKNIMTFYDSWLDQKTYSVNFITELFTSGTLRQYRKRHKHIDSEVLKRWAWQILCGLVYLHGHTPPIIHRDLKCDNIFINGSEGVVKIGDLGLATLLRARTAPQSVLGTPEFMAPELYDEEYDDRVDVYSFGMCLLELATLEYPYCECRNAAQIYRKVTLGVRPAGLQKVPSHELAEFINVCISPRAQRPRARQLLKHPYFDSIRLENVCGDGAPVLEREFKVKGKLQEDEDKLNLRLRICQPEGPAKTVEFDFDLAADTAMSVASEMVEDLSLSHDDAKAIAAAIKDEIAALTARGADMHHADDASSCSSQQLGPSLARTLGSAEMPGSSEWSAQCSDSVMSVGEHSPRLLTTSMSADNCHDLHRTDSALTHHADAQSPSPSTSLGRKRSSSGILSPPKEEDRKLPLKKLFENLQEQVQGLMSDVRRGQQGPASNGHQELGRHLRASNLSPEPSVSSSSHVHEMLGGFQPFGELRRVTADQVLHNRSGSGFTTASTSRGHQSFLAARAINFSSDDEVRGPLSAPGSKVPSRDSSPLRGDLPMSPLGSESGLLRTDSFSSNSGIIGRTKSKVDVSQAKEARRKTAMDAMKNMEFKSLEGLDSFGIMRGCKTKGTPVASARHPLA</sequence>
<keyword evidence="5" id="KW-0418">Kinase</keyword>
<feature type="compositionally biased region" description="Polar residues" evidence="9">
    <location>
        <begin position="432"/>
        <end position="442"/>
    </location>
</feature>
<dbReference type="InterPro" id="IPR011009">
    <property type="entry name" value="Kinase-like_dom_sf"/>
</dbReference>
<dbReference type="InterPro" id="IPR008271">
    <property type="entry name" value="Ser/Thr_kinase_AS"/>
</dbReference>
<dbReference type="Pfam" id="PF00069">
    <property type="entry name" value="Pkinase"/>
    <property type="match status" value="1"/>
</dbReference>
<dbReference type="InterPro" id="IPR000719">
    <property type="entry name" value="Prot_kinase_dom"/>
</dbReference>
<evidence type="ECO:0000256" key="4">
    <source>
        <dbReference type="ARBA" id="ARBA00022741"/>
    </source>
</evidence>
<dbReference type="PROSITE" id="PS50011">
    <property type="entry name" value="PROTEIN_KINASE_DOM"/>
    <property type="match status" value="1"/>
</dbReference>
<evidence type="ECO:0000256" key="6">
    <source>
        <dbReference type="ARBA" id="ARBA00022840"/>
    </source>
</evidence>
<proteinExistence type="predicted"/>
<dbReference type="Proteomes" id="UP001489004">
    <property type="component" value="Unassembled WGS sequence"/>
</dbReference>
<dbReference type="EMBL" id="JALJOR010000002">
    <property type="protein sequence ID" value="KAK9823221.1"/>
    <property type="molecule type" value="Genomic_DNA"/>
</dbReference>
<feature type="region of interest" description="Disordered" evidence="9">
    <location>
        <begin position="422"/>
        <end position="442"/>
    </location>
</feature>
<dbReference type="Gene3D" id="3.30.200.20">
    <property type="entry name" value="Phosphorylase Kinase, domain 1"/>
    <property type="match status" value="1"/>
</dbReference>
<evidence type="ECO:0000256" key="5">
    <source>
        <dbReference type="ARBA" id="ARBA00022777"/>
    </source>
</evidence>
<comment type="catalytic activity">
    <reaction evidence="8">
        <text>L-seryl-[protein] + ATP = O-phospho-L-seryl-[protein] + ADP + H(+)</text>
        <dbReference type="Rhea" id="RHEA:17989"/>
        <dbReference type="Rhea" id="RHEA-COMP:9863"/>
        <dbReference type="Rhea" id="RHEA-COMP:11604"/>
        <dbReference type="ChEBI" id="CHEBI:15378"/>
        <dbReference type="ChEBI" id="CHEBI:29999"/>
        <dbReference type="ChEBI" id="CHEBI:30616"/>
        <dbReference type="ChEBI" id="CHEBI:83421"/>
        <dbReference type="ChEBI" id="CHEBI:456216"/>
        <dbReference type="EC" id="2.7.11.1"/>
    </reaction>
</comment>
<keyword evidence="12" id="KW-1185">Reference proteome</keyword>
<protein>
    <recommendedName>
        <fullName evidence="1">non-specific serine/threonine protein kinase</fullName>
        <ecNumber evidence="1">2.7.11.1</ecNumber>
    </recommendedName>
</protein>